<reference evidence="4 5" key="1">
    <citation type="submission" date="2019-01" db="EMBL/GenBank/DDBJ databases">
        <title>Sequencing of cultivated peanut Arachis hypogaea provides insights into genome evolution and oil improvement.</title>
        <authorList>
            <person name="Chen X."/>
        </authorList>
    </citation>
    <scope>NUCLEOTIDE SEQUENCE [LARGE SCALE GENOMIC DNA]</scope>
    <source>
        <strain evidence="5">cv. Fuhuasheng</strain>
        <tissue evidence="4">Leaves</tissue>
    </source>
</reference>
<dbReference type="EMBL" id="SDMP01000009">
    <property type="protein sequence ID" value="RYR39532.1"/>
    <property type="molecule type" value="Genomic_DNA"/>
</dbReference>
<organism evidence="4 5">
    <name type="scientific">Arachis hypogaea</name>
    <name type="common">Peanut</name>
    <dbReference type="NCBI Taxonomy" id="3818"/>
    <lineage>
        <taxon>Eukaryota</taxon>
        <taxon>Viridiplantae</taxon>
        <taxon>Streptophyta</taxon>
        <taxon>Embryophyta</taxon>
        <taxon>Tracheophyta</taxon>
        <taxon>Spermatophyta</taxon>
        <taxon>Magnoliopsida</taxon>
        <taxon>eudicotyledons</taxon>
        <taxon>Gunneridae</taxon>
        <taxon>Pentapetalae</taxon>
        <taxon>rosids</taxon>
        <taxon>fabids</taxon>
        <taxon>Fabales</taxon>
        <taxon>Fabaceae</taxon>
        <taxon>Papilionoideae</taxon>
        <taxon>50 kb inversion clade</taxon>
        <taxon>dalbergioids sensu lato</taxon>
        <taxon>Dalbergieae</taxon>
        <taxon>Pterocarpus clade</taxon>
        <taxon>Arachis</taxon>
    </lineage>
</organism>
<dbReference type="SUPFAM" id="SSF53098">
    <property type="entry name" value="Ribonuclease H-like"/>
    <property type="match status" value="1"/>
</dbReference>
<protein>
    <recommendedName>
        <fullName evidence="6">HAT C-terminal dimerisation domain-containing protein</fullName>
    </recommendedName>
</protein>
<evidence type="ECO:0000313" key="4">
    <source>
        <dbReference type="EMBL" id="RYR39532.1"/>
    </source>
</evidence>
<dbReference type="PANTHER" id="PTHR46481:SF8">
    <property type="entry name" value="ZINC FINGER BED DOMAIN-CONTAINING PROTEIN RICESLEEPER 1-LIKE"/>
    <property type="match status" value="1"/>
</dbReference>
<evidence type="ECO:0000256" key="1">
    <source>
        <dbReference type="ARBA" id="ARBA00023125"/>
    </source>
</evidence>
<evidence type="ECO:0000313" key="5">
    <source>
        <dbReference type="Proteomes" id="UP000289738"/>
    </source>
</evidence>
<dbReference type="Pfam" id="PF14372">
    <property type="entry name" value="hAT-like_RNase-H"/>
    <property type="match status" value="1"/>
</dbReference>
<accession>A0A445BLI5</accession>
<evidence type="ECO:0000259" key="3">
    <source>
        <dbReference type="Pfam" id="PF14372"/>
    </source>
</evidence>
<dbReference type="SUPFAM" id="SSF140996">
    <property type="entry name" value="Hermes dimerisation domain"/>
    <property type="match status" value="1"/>
</dbReference>
<evidence type="ECO:0008006" key="6">
    <source>
        <dbReference type="Google" id="ProtNLM"/>
    </source>
</evidence>
<keyword evidence="1" id="KW-0238">DNA-binding</keyword>
<dbReference type="InterPro" id="IPR012337">
    <property type="entry name" value="RNaseH-like_sf"/>
</dbReference>
<proteinExistence type="predicted"/>
<keyword evidence="5" id="KW-1185">Reference proteome</keyword>
<feature type="domain" description="hAT-like transposase RNase-H fold" evidence="3">
    <location>
        <begin position="227"/>
        <end position="301"/>
    </location>
</feature>
<dbReference type="GO" id="GO:0046983">
    <property type="term" value="F:protein dimerization activity"/>
    <property type="evidence" value="ECO:0007669"/>
    <property type="project" value="InterPro"/>
</dbReference>
<dbReference type="InterPro" id="IPR052035">
    <property type="entry name" value="ZnF_BED_domain_contain"/>
</dbReference>
<dbReference type="GO" id="GO:0003677">
    <property type="term" value="F:DNA binding"/>
    <property type="evidence" value="ECO:0007669"/>
    <property type="project" value="UniProtKB-KW"/>
</dbReference>
<dbReference type="InterPro" id="IPR008906">
    <property type="entry name" value="HATC_C_dom"/>
</dbReference>
<dbReference type="PANTHER" id="PTHR46481">
    <property type="entry name" value="ZINC FINGER BED DOMAIN-CONTAINING PROTEIN 4"/>
    <property type="match status" value="1"/>
</dbReference>
<dbReference type="Pfam" id="PF05699">
    <property type="entry name" value="Dimer_Tnp_hAT"/>
    <property type="match status" value="1"/>
</dbReference>
<dbReference type="STRING" id="3818.A0A445BLI5"/>
<feature type="domain" description="HAT C-terminal dimerisation" evidence="2">
    <location>
        <begin position="366"/>
        <end position="414"/>
    </location>
</feature>
<comment type="caution">
    <text evidence="4">The sequence shown here is derived from an EMBL/GenBank/DDBJ whole genome shotgun (WGS) entry which is preliminary data.</text>
</comment>
<dbReference type="InterPro" id="IPR025525">
    <property type="entry name" value="hAT-like_transposase_RNase-H"/>
</dbReference>
<dbReference type="Proteomes" id="UP000289738">
    <property type="component" value="Chromosome A09"/>
</dbReference>
<dbReference type="AlphaFoldDB" id="A0A445BLI5"/>
<evidence type="ECO:0000259" key="2">
    <source>
        <dbReference type="Pfam" id="PF05699"/>
    </source>
</evidence>
<gene>
    <name evidence="4" type="ORF">Ahy_A09g045090</name>
</gene>
<sequence>MEPEPPIQFIVDNLVLLFDVSSSENMSNTGLLPVPLPNESTSIRSPTALFAVPAPHQNTRKLARKRRVIEEAPVDDSAKIETDKGKKNLVDLGLGHRITLLKMKLVIHNVLELNVIGVGLVMLVIHIKNGTSNMKNHLLSQFKKFLKEALDPTQKIFCFQDVIKDDRKGIGLSAVSFDVDRCRQVLVRMIIVDELPFSHVEREGFHYYTSCLQPKFPIPGRLTMGSLDTVLLGMAEKMKSKYDKYCRNIKNANMIIFIEVVLDPRYKLQLIKWSFGKLYEKEDTEFLTSKVDTLFKVFHSYRLFGGNYQRSSWQDHFEIGTQEFEAHKTSFTMEFEKEMQFSESVNKNEVELYLMEALEKSGVQFDILNWWKIARDILAIRVFTVASESAFSTGGRVLNNYRRKAEALICTQNWFRNSPKLVLEELIEKSEKLELGMKLHPLLILMKKIPVLSLIEYIFLCCIDC</sequence>
<name>A0A445BLI5_ARAHY</name>